<accession>A0ABW3SUI3</accession>
<dbReference type="Gene3D" id="1.10.10.60">
    <property type="entry name" value="Homeodomain-like"/>
    <property type="match status" value="1"/>
</dbReference>
<dbReference type="RefSeq" id="WP_377529374.1">
    <property type="nucleotide sequence ID" value="NZ_JBHTLD010000154.1"/>
</dbReference>
<proteinExistence type="predicted"/>
<feature type="domain" description="HTH araC/xylS-type" evidence="4">
    <location>
        <begin position="185"/>
        <end position="283"/>
    </location>
</feature>
<dbReference type="InterPro" id="IPR018060">
    <property type="entry name" value="HTH_AraC"/>
</dbReference>
<comment type="caution">
    <text evidence="5">The sequence shown here is derived from an EMBL/GenBank/DDBJ whole genome shotgun (WGS) entry which is preliminary data.</text>
</comment>
<dbReference type="PANTHER" id="PTHR43280:SF32">
    <property type="entry name" value="TRANSCRIPTIONAL REGULATORY PROTEIN"/>
    <property type="match status" value="1"/>
</dbReference>
<dbReference type="Pfam" id="PF12833">
    <property type="entry name" value="HTH_18"/>
    <property type="match status" value="1"/>
</dbReference>
<dbReference type="EMBL" id="JBHTLD010000154">
    <property type="protein sequence ID" value="MFD1187572.1"/>
    <property type="molecule type" value="Genomic_DNA"/>
</dbReference>
<protein>
    <submittedName>
        <fullName evidence="5">Helix-turn-helix domain-containing protein</fullName>
    </submittedName>
</protein>
<dbReference type="Proteomes" id="UP001597094">
    <property type="component" value="Unassembled WGS sequence"/>
</dbReference>
<dbReference type="SUPFAM" id="SSF46689">
    <property type="entry name" value="Homeodomain-like"/>
    <property type="match status" value="1"/>
</dbReference>
<evidence type="ECO:0000259" key="4">
    <source>
        <dbReference type="PROSITE" id="PS01124"/>
    </source>
</evidence>
<evidence type="ECO:0000313" key="5">
    <source>
        <dbReference type="EMBL" id="MFD1187572.1"/>
    </source>
</evidence>
<dbReference type="InterPro" id="IPR037923">
    <property type="entry name" value="HTH-like"/>
</dbReference>
<keyword evidence="6" id="KW-1185">Reference proteome</keyword>
<evidence type="ECO:0000256" key="3">
    <source>
        <dbReference type="ARBA" id="ARBA00023163"/>
    </source>
</evidence>
<dbReference type="InterPro" id="IPR009057">
    <property type="entry name" value="Homeodomain-like_sf"/>
</dbReference>
<dbReference type="SUPFAM" id="SSF51215">
    <property type="entry name" value="Regulatory protein AraC"/>
    <property type="match status" value="1"/>
</dbReference>
<reference evidence="6" key="1">
    <citation type="journal article" date="2019" name="Int. J. Syst. Evol. Microbiol.">
        <title>The Global Catalogue of Microorganisms (GCM) 10K type strain sequencing project: providing services to taxonomists for standard genome sequencing and annotation.</title>
        <authorList>
            <consortium name="The Broad Institute Genomics Platform"/>
            <consortium name="The Broad Institute Genome Sequencing Center for Infectious Disease"/>
            <person name="Wu L."/>
            <person name="Ma J."/>
        </authorList>
    </citation>
    <scope>NUCLEOTIDE SEQUENCE [LARGE SCALE GENOMIC DNA]</scope>
    <source>
        <strain evidence="6">JCM 31319</strain>
    </source>
</reference>
<evidence type="ECO:0000256" key="1">
    <source>
        <dbReference type="ARBA" id="ARBA00023015"/>
    </source>
</evidence>
<keyword evidence="2" id="KW-0238">DNA-binding</keyword>
<name>A0ABW3SUI3_9BACT</name>
<sequence>MRTIKFNKTRCGVEVLLRVGSGNEIKEAYTDTRVYNTDYFEILIFRKAKGYVVLNQRKIELADNTVVFISPFQKRQWQVDPENLDFTFLIFQEGFLNDFFADKLFTYRLLYFYQLDYPLRMNVSAEYIQKACSTLTEIHTELKEANPDSEHLIRSLLYYLLLKFNRDYAQHNHLPLNKPENNYAYQFKKLLELHIREKQRISEYTFLLDISRITLNKAVQAQFNVTATHLLKQRLLFEIKNYLIHSDLTVADIAHELNFSEPNHLMRFFKTQSGQTTSAFLLDYQNGSKAESFGS</sequence>
<evidence type="ECO:0000256" key="2">
    <source>
        <dbReference type="ARBA" id="ARBA00023125"/>
    </source>
</evidence>
<keyword evidence="1" id="KW-0805">Transcription regulation</keyword>
<dbReference type="PROSITE" id="PS01124">
    <property type="entry name" value="HTH_ARAC_FAMILY_2"/>
    <property type="match status" value="1"/>
</dbReference>
<keyword evidence="3" id="KW-0804">Transcription</keyword>
<dbReference type="PANTHER" id="PTHR43280">
    <property type="entry name" value="ARAC-FAMILY TRANSCRIPTIONAL REGULATOR"/>
    <property type="match status" value="1"/>
</dbReference>
<gene>
    <name evidence="5" type="ORF">ACFQ2O_15245</name>
</gene>
<organism evidence="5 6">
    <name type="scientific">Pontibacter rugosus</name>
    <dbReference type="NCBI Taxonomy" id="1745966"/>
    <lineage>
        <taxon>Bacteria</taxon>
        <taxon>Pseudomonadati</taxon>
        <taxon>Bacteroidota</taxon>
        <taxon>Cytophagia</taxon>
        <taxon>Cytophagales</taxon>
        <taxon>Hymenobacteraceae</taxon>
        <taxon>Pontibacter</taxon>
    </lineage>
</organism>
<dbReference type="SMART" id="SM00342">
    <property type="entry name" value="HTH_ARAC"/>
    <property type="match status" value="1"/>
</dbReference>
<evidence type="ECO:0000313" key="6">
    <source>
        <dbReference type="Proteomes" id="UP001597094"/>
    </source>
</evidence>